<dbReference type="OrthoDB" id="3324965at2"/>
<dbReference type="AlphaFoldDB" id="A0A3S4RA92"/>
<dbReference type="NCBIfam" id="TIGR02165">
    <property type="entry name" value="cas5_6_GSU0054"/>
    <property type="match status" value="1"/>
</dbReference>
<dbReference type="InterPro" id="IPR019089">
    <property type="entry name" value="Cas_GSU0054"/>
</dbReference>
<dbReference type="EMBL" id="LR134350">
    <property type="protein sequence ID" value="VEG27163.1"/>
    <property type="molecule type" value="Genomic_DNA"/>
</dbReference>
<dbReference type="Proteomes" id="UP000266895">
    <property type="component" value="Chromosome"/>
</dbReference>
<organism evidence="1 2">
    <name type="scientific">Actinomyces howellii</name>
    <dbReference type="NCBI Taxonomy" id="52771"/>
    <lineage>
        <taxon>Bacteria</taxon>
        <taxon>Bacillati</taxon>
        <taxon>Actinomycetota</taxon>
        <taxon>Actinomycetes</taxon>
        <taxon>Actinomycetales</taxon>
        <taxon>Actinomycetaceae</taxon>
        <taxon>Actinomyces</taxon>
    </lineage>
</organism>
<evidence type="ECO:0000313" key="1">
    <source>
        <dbReference type="EMBL" id="VEG27163.1"/>
    </source>
</evidence>
<evidence type="ECO:0000313" key="2">
    <source>
        <dbReference type="Proteomes" id="UP000266895"/>
    </source>
</evidence>
<accession>A0A3S4RA92</accession>
<sequence length="520" mass="55939">MSPVGITARFILGVYHGHAADGSPETLPSPSRLFSALVSAALTGSRATENGGPDPAHLHALRWLEANPPTGMRLPEALPVSSSQGDRVAYRETGTIANNTKAPKKQATTVSDGAAVGSAITWTWDLMPGEVRHGLETLCEDVPCLGENDSPVVMEICEVEPTWRLDTGATAFTPGGLRVHVAAPGRIDALQRAHDLARPPKPPTAPQDRFRPSADEVRVFPVTTECLRTLRYEPISCDPGGSPWGEVLLVSIEEDTDEADIAPHRRLGWCVAFHRALVKRIGDGAPAVVTGRYPADARIPSNRLAIQYLSPSSLVLSRHRGLVGDRGAFAVMLPRDISDDDAEVVRRALAGMSFLRSRWGGAVVRPVDAVVEAGSFWTPSPPGTVRLWSPTPAAVPEVTKQRGDWTFEDAILLSLGFVYRDDLGVAERGGRAYRELVSRVRDHGASVMWYKRLTARPADYAHRMPEGMVAQPYSALLSAGDLIAPTALVVMGQSRHLGGGLLIPVDLPEELAAVAQGRRP</sequence>
<dbReference type="RefSeq" id="WP_126382041.1">
    <property type="nucleotide sequence ID" value="NZ_LR134350.1"/>
</dbReference>
<dbReference type="KEGG" id="ahw:NCTC11636_00900"/>
<protein>
    <submittedName>
        <fullName evidence="1">CRISPR-associated protein GSU0054/csb2, Dpsyc system</fullName>
    </submittedName>
</protein>
<gene>
    <name evidence="1" type="ORF">NCTC11636_00900</name>
</gene>
<keyword evidence="2" id="KW-1185">Reference proteome</keyword>
<name>A0A3S4RA92_9ACTO</name>
<reference evidence="1 2" key="1">
    <citation type="submission" date="2018-12" db="EMBL/GenBank/DDBJ databases">
        <authorList>
            <consortium name="Pathogen Informatics"/>
        </authorList>
    </citation>
    <scope>NUCLEOTIDE SEQUENCE [LARGE SCALE GENOMIC DNA]</scope>
    <source>
        <strain evidence="1 2">NCTC11636</strain>
    </source>
</reference>
<proteinExistence type="predicted"/>